<feature type="region of interest" description="Disordered" evidence="6">
    <location>
        <begin position="30"/>
        <end position="59"/>
    </location>
</feature>
<dbReference type="InterPro" id="IPR000719">
    <property type="entry name" value="Prot_kinase_dom"/>
</dbReference>
<sequence length="661" mass="77264">MNFIKPFPIPLNYFFGKTSQINQMEQQKTLQNSKRLKTENSQNIQNTGYDEKDFEPILPNDSVNNKRKLTQIIQINDRNLFTPIDQSVLFDKSKFYTGNFITSKESDKNQINQMEQQKTLQNSKRLKTENSQNIQNTGYDEKDFEPILPNDSVNNKRKLTQIIQINDRNLFTPIDQSVLFDKSKFYTGNFITSKESDKKLPQKRNSHYQSDIFHVLNNVKEDTNQSIITSNQSNFIHFIRTNNREIIPCSYQQPNIVFTIRSELDHKSQPNRRQSNIILTANSEYILEIKSCLYQQSTIHSELNSLNSISQISQEGMIPYNILPNPNYINYITPPNRTQVLDIFSAGFRRLSLPNNKFQDFITNYAHILDQSYFKYIGRKSKKFNPTESSNYSDYFTNKFIIEKVIGSGEFSIAFRVKDKKTNTLYAVKKRKIPFGSHTERCENLEEVEIMWKLGNHPNCIQLFAAWEQQGYLYLQTELCENGTLETFFKKNNKLNDYQIWKIFTNIAFGLEHIHNCNVMHLDLKPGNIFQSSNGSFKIGDFGLSARWPPHPDLDKEGDCRYISFEALNNKYDKSTDIYSLGMILIEMIENISMSNKLANKIRLGNLSKLKFEGMTDEIILLAKSMVQVNHKARPTIQQILELLRNFCIFNELKTRFEYLQ</sequence>
<accession>A0A397G8X4</accession>
<feature type="compositionally biased region" description="Polar residues" evidence="6">
    <location>
        <begin position="30"/>
        <end position="48"/>
    </location>
</feature>
<dbReference type="EMBL" id="PQFF01000549">
    <property type="protein sequence ID" value="RHZ45363.1"/>
    <property type="molecule type" value="Genomic_DNA"/>
</dbReference>
<evidence type="ECO:0000313" key="8">
    <source>
        <dbReference type="EMBL" id="RHZ45363.1"/>
    </source>
</evidence>
<dbReference type="GO" id="GO:0004713">
    <property type="term" value="F:protein tyrosine kinase activity"/>
    <property type="evidence" value="ECO:0007669"/>
    <property type="project" value="TreeGrafter"/>
</dbReference>
<dbReference type="STRING" id="1348612.A0A397G8X4"/>
<dbReference type="InterPro" id="IPR017441">
    <property type="entry name" value="Protein_kinase_ATP_BS"/>
</dbReference>
<feature type="domain" description="Protein kinase" evidence="7">
    <location>
        <begin position="400"/>
        <end position="648"/>
    </location>
</feature>
<dbReference type="SUPFAM" id="SSF56112">
    <property type="entry name" value="Protein kinase-like (PK-like)"/>
    <property type="match status" value="1"/>
</dbReference>
<dbReference type="InterPro" id="IPR050339">
    <property type="entry name" value="CC_SR_Kinase"/>
</dbReference>
<gene>
    <name evidence="8" type="ORF">Glove_680g66</name>
</gene>
<keyword evidence="3" id="KW-0418">Kinase</keyword>
<feature type="binding site" evidence="5">
    <location>
        <position position="430"/>
    </location>
    <ligand>
        <name>ATP</name>
        <dbReference type="ChEBI" id="CHEBI:30616"/>
    </ligand>
</feature>
<dbReference type="PANTHER" id="PTHR11042">
    <property type="entry name" value="EUKARYOTIC TRANSLATION INITIATION FACTOR 2-ALPHA KINASE EIF2-ALPHA KINASE -RELATED"/>
    <property type="match status" value="1"/>
</dbReference>
<keyword evidence="9" id="KW-1185">Reference proteome</keyword>
<reference evidence="8 9" key="1">
    <citation type="submission" date="2018-08" db="EMBL/GenBank/DDBJ databases">
        <title>Genome and evolution of the arbuscular mycorrhizal fungus Diversispora epigaea (formerly Glomus versiforme) and its bacterial endosymbionts.</title>
        <authorList>
            <person name="Sun X."/>
            <person name="Fei Z."/>
            <person name="Harrison M."/>
        </authorList>
    </citation>
    <scope>NUCLEOTIDE SEQUENCE [LARGE SCALE GENOMIC DNA]</scope>
    <source>
        <strain evidence="8 9">IT104</strain>
    </source>
</reference>
<dbReference type="PANTHER" id="PTHR11042:SF190">
    <property type="entry name" value="MITOSIS INHIBITOR PROTEIN KINASE MIK1"/>
    <property type="match status" value="1"/>
</dbReference>
<evidence type="ECO:0000256" key="3">
    <source>
        <dbReference type="ARBA" id="ARBA00022777"/>
    </source>
</evidence>
<keyword evidence="2 5" id="KW-0547">Nucleotide-binding</keyword>
<proteinExistence type="predicted"/>
<dbReference type="Proteomes" id="UP000266861">
    <property type="component" value="Unassembled WGS sequence"/>
</dbReference>
<dbReference type="Gene3D" id="3.30.200.20">
    <property type="entry name" value="Phosphorylase Kinase, domain 1"/>
    <property type="match status" value="1"/>
</dbReference>
<comment type="caution">
    <text evidence="8">The sequence shown here is derived from an EMBL/GenBank/DDBJ whole genome shotgun (WGS) entry which is preliminary data.</text>
</comment>
<organism evidence="8 9">
    <name type="scientific">Diversispora epigaea</name>
    <dbReference type="NCBI Taxonomy" id="1348612"/>
    <lineage>
        <taxon>Eukaryota</taxon>
        <taxon>Fungi</taxon>
        <taxon>Fungi incertae sedis</taxon>
        <taxon>Mucoromycota</taxon>
        <taxon>Glomeromycotina</taxon>
        <taxon>Glomeromycetes</taxon>
        <taxon>Diversisporales</taxon>
        <taxon>Diversisporaceae</taxon>
        <taxon>Diversispora</taxon>
    </lineage>
</organism>
<keyword evidence="1" id="KW-0808">Transferase</keyword>
<dbReference type="InterPro" id="IPR011009">
    <property type="entry name" value="Kinase-like_dom_sf"/>
</dbReference>
<evidence type="ECO:0000256" key="6">
    <source>
        <dbReference type="SAM" id="MobiDB-lite"/>
    </source>
</evidence>
<evidence type="ECO:0000256" key="5">
    <source>
        <dbReference type="PROSITE-ProRule" id="PRU10141"/>
    </source>
</evidence>
<dbReference type="SMART" id="SM00220">
    <property type="entry name" value="S_TKc"/>
    <property type="match status" value="1"/>
</dbReference>
<evidence type="ECO:0000256" key="4">
    <source>
        <dbReference type="ARBA" id="ARBA00022840"/>
    </source>
</evidence>
<dbReference type="Pfam" id="PF00069">
    <property type="entry name" value="Pkinase"/>
    <property type="match status" value="1"/>
</dbReference>
<dbReference type="GO" id="GO:0005524">
    <property type="term" value="F:ATP binding"/>
    <property type="evidence" value="ECO:0007669"/>
    <property type="project" value="UniProtKB-UniRule"/>
</dbReference>
<dbReference type="OrthoDB" id="5337378at2759"/>
<keyword evidence="4 5" id="KW-0067">ATP-binding</keyword>
<dbReference type="PROSITE" id="PS50011">
    <property type="entry name" value="PROTEIN_KINASE_DOM"/>
    <property type="match status" value="1"/>
</dbReference>
<evidence type="ECO:0000256" key="2">
    <source>
        <dbReference type="ARBA" id="ARBA00022741"/>
    </source>
</evidence>
<dbReference type="GO" id="GO:0005737">
    <property type="term" value="C:cytoplasm"/>
    <property type="evidence" value="ECO:0007669"/>
    <property type="project" value="TreeGrafter"/>
</dbReference>
<dbReference type="PROSITE" id="PS00107">
    <property type="entry name" value="PROTEIN_KINASE_ATP"/>
    <property type="match status" value="1"/>
</dbReference>
<dbReference type="GO" id="GO:0005634">
    <property type="term" value="C:nucleus"/>
    <property type="evidence" value="ECO:0007669"/>
    <property type="project" value="TreeGrafter"/>
</dbReference>
<evidence type="ECO:0000256" key="1">
    <source>
        <dbReference type="ARBA" id="ARBA00022679"/>
    </source>
</evidence>
<evidence type="ECO:0000259" key="7">
    <source>
        <dbReference type="PROSITE" id="PS50011"/>
    </source>
</evidence>
<dbReference type="AlphaFoldDB" id="A0A397G8X4"/>
<protein>
    <recommendedName>
        <fullName evidence="7">Protein kinase domain-containing protein</fullName>
    </recommendedName>
</protein>
<dbReference type="GO" id="GO:0110031">
    <property type="term" value="P:negative regulation of G2/MI transition of meiotic cell cycle"/>
    <property type="evidence" value="ECO:0007669"/>
    <property type="project" value="TreeGrafter"/>
</dbReference>
<dbReference type="Gene3D" id="1.10.510.10">
    <property type="entry name" value="Transferase(Phosphotransferase) domain 1"/>
    <property type="match status" value="1"/>
</dbReference>
<name>A0A397G8X4_9GLOM</name>
<evidence type="ECO:0000313" key="9">
    <source>
        <dbReference type="Proteomes" id="UP000266861"/>
    </source>
</evidence>